<dbReference type="PhylomeDB" id="R7QCT1"/>
<dbReference type="InterPro" id="IPR036866">
    <property type="entry name" value="RibonucZ/Hydroxyglut_hydro"/>
</dbReference>
<evidence type="ECO:0000256" key="2">
    <source>
        <dbReference type="ARBA" id="ARBA00022664"/>
    </source>
</evidence>
<keyword evidence="2 4" id="KW-0507">mRNA processing</keyword>
<comment type="subcellular location">
    <subcellularLocation>
        <location evidence="1 4">Nucleus</location>
    </subcellularLocation>
</comment>
<dbReference type="InterPro" id="IPR027075">
    <property type="entry name" value="CPSF2"/>
</dbReference>
<dbReference type="GO" id="GO:0005847">
    <property type="term" value="C:mRNA cleavage and polyadenylation specificity factor complex"/>
    <property type="evidence" value="ECO:0007669"/>
    <property type="project" value="InterPro"/>
</dbReference>
<dbReference type="AlphaFoldDB" id="R7QCT1"/>
<dbReference type="InterPro" id="IPR001279">
    <property type="entry name" value="Metallo-B-lactamas"/>
</dbReference>
<evidence type="ECO:0000256" key="3">
    <source>
        <dbReference type="ARBA" id="ARBA00023242"/>
    </source>
</evidence>
<dbReference type="PANTHER" id="PTHR45922">
    <property type="entry name" value="CLEAVAGE AND POLYADENYLATION SPECIFICITY FACTOR SUBUNIT 2"/>
    <property type="match status" value="1"/>
</dbReference>
<dbReference type="GeneID" id="17322785"/>
<dbReference type="InterPro" id="IPR022712">
    <property type="entry name" value="Beta_Casp"/>
</dbReference>
<dbReference type="InterPro" id="IPR011108">
    <property type="entry name" value="RMMBL"/>
</dbReference>
<dbReference type="OrthoDB" id="64353at2759"/>
<keyword evidence="3 4" id="KW-0539">Nucleus</keyword>
<evidence type="ECO:0000256" key="4">
    <source>
        <dbReference type="RuleBase" id="RU365006"/>
    </source>
</evidence>
<evidence type="ECO:0000313" key="6">
    <source>
        <dbReference type="EMBL" id="CDF35241.1"/>
    </source>
</evidence>
<proteinExistence type="inferred from homology"/>
<feature type="domain" description="Beta-Casp" evidence="5">
    <location>
        <begin position="260"/>
        <end position="384"/>
    </location>
</feature>
<evidence type="ECO:0000256" key="1">
    <source>
        <dbReference type="ARBA" id="ARBA00004123"/>
    </source>
</evidence>
<dbReference type="Gene3D" id="3.60.15.10">
    <property type="entry name" value="Ribonuclease Z/Hydroxyacylglutathione hydrolase-like"/>
    <property type="match status" value="1"/>
</dbReference>
<dbReference type="EMBL" id="HG001725">
    <property type="protein sequence ID" value="CDF35241.1"/>
    <property type="molecule type" value="Genomic_DNA"/>
</dbReference>
<evidence type="ECO:0000259" key="5">
    <source>
        <dbReference type="SMART" id="SM01027"/>
    </source>
</evidence>
<dbReference type="InterPro" id="IPR035639">
    <property type="entry name" value="CPSF2_MBL"/>
</dbReference>
<dbReference type="Pfam" id="PF07521">
    <property type="entry name" value="RMMBL"/>
    <property type="match status" value="1"/>
</dbReference>
<evidence type="ECO:0000313" key="7">
    <source>
        <dbReference type="Proteomes" id="UP000012073"/>
    </source>
</evidence>
<reference evidence="7" key="1">
    <citation type="journal article" date="2013" name="Proc. Natl. Acad. Sci. U.S.A.">
        <title>Genome structure and metabolic features in the red seaweed Chondrus crispus shed light on evolution of the Archaeplastida.</title>
        <authorList>
            <person name="Collen J."/>
            <person name="Porcel B."/>
            <person name="Carre W."/>
            <person name="Ball S.G."/>
            <person name="Chaparro C."/>
            <person name="Tonon T."/>
            <person name="Barbeyron T."/>
            <person name="Michel G."/>
            <person name="Noel B."/>
            <person name="Valentin K."/>
            <person name="Elias M."/>
            <person name="Artiguenave F."/>
            <person name="Arun A."/>
            <person name="Aury J.M."/>
            <person name="Barbosa-Neto J.F."/>
            <person name="Bothwell J.H."/>
            <person name="Bouget F.Y."/>
            <person name="Brillet L."/>
            <person name="Cabello-Hurtado F."/>
            <person name="Capella-Gutierrez S."/>
            <person name="Charrier B."/>
            <person name="Cladiere L."/>
            <person name="Cock J.M."/>
            <person name="Coelho S.M."/>
            <person name="Colleoni C."/>
            <person name="Czjzek M."/>
            <person name="Da Silva C."/>
            <person name="Delage L."/>
            <person name="Denoeud F."/>
            <person name="Deschamps P."/>
            <person name="Dittami S.M."/>
            <person name="Gabaldon T."/>
            <person name="Gachon C.M."/>
            <person name="Groisillier A."/>
            <person name="Herve C."/>
            <person name="Jabbari K."/>
            <person name="Katinka M."/>
            <person name="Kloareg B."/>
            <person name="Kowalczyk N."/>
            <person name="Labadie K."/>
            <person name="Leblanc C."/>
            <person name="Lopez P.J."/>
            <person name="McLachlan D.H."/>
            <person name="Meslet-Cladiere L."/>
            <person name="Moustafa A."/>
            <person name="Nehr Z."/>
            <person name="Nyvall Collen P."/>
            <person name="Panaud O."/>
            <person name="Partensky F."/>
            <person name="Poulain J."/>
            <person name="Rensing S.A."/>
            <person name="Rousvoal S."/>
            <person name="Samson G."/>
            <person name="Symeonidi A."/>
            <person name="Weissenbach J."/>
            <person name="Zambounis A."/>
            <person name="Wincker P."/>
            <person name="Boyen C."/>
        </authorList>
    </citation>
    <scope>NUCLEOTIDE SEQUENCE [LARGE SCALE GENOMIC DNA]</scope>
    <source>
        <strain evidence="7">cv. Stackhouse</strain>
    </source>
</reference>
<dbReference type="OMA" id="QSRHNME"/>
<dbReference type="PANTHER" id="PTHR45922:SF1">
    <property type="entry name" value="CLEAVAGE AND POLYADENYLATION SPECIFICITY FACTOR SUBUNIT 2"/>
    <property type="match status" value="1"/>
</dbReference>
<keyword evidence="4" id="KW-0694">RNA-binding</keyword>
<dbReference type="Proteomes" id="UP000012073">
    <property type="component" value="Unassembled WGS sequence"/>
</dbReference>
<accession>R7QCT1</accession>
<dbReference type="Pfam" id="PF10996">
    <property type="entry name" value="Beta-Casp"/>
    <property type="match status" value="1"/>
</dbReference>
<dbReference type="GO" id="GO:0003723">
    <property type="term" value="F:RNA binding"/>
    <property type="evidence" value="ECO:0007669"/>
    <property type="project" value="UniProtKB-KW"/>
</dbReference>
<sequence>MVVKITFTPLYGVHTDHHALAFVLSIDHFNILLDCGWTSAFDPQYLANLAKVAPSIHVVLLSHPDVAHVGALPYAVAKLGLKAPIFSTLPVWRMGQMFMYDTFLSLEAQYPFEVFNLDDVDAAFELSSHPEGHPAGHAEGATRYHLLKYQQLFPLDPFPKGNGIVITPHAAGHMLGGTVWNITKDTESIVYAVNFNHRRERHLNPTTLPSFSRPSHLIVGTSGALTRTAAKKTGELISRIKSVLRSRGNVLIPVDTAGRVIEIAVLLHDVWSTDKDLGQVPLVILHDLSTRTFEFARSMIEWMSDEVVRKFDISRENLFIFKHIKLCRSLKSLEAYSSPMVVLASSASMEMGFARQLFARWCQDPRNGIILVNQPEPDTLYSRLFKHCKESADEKRTSPLSMKLLMRSKVYLQGQELEAWRESERIRIAREQEEERKMLEQQRLEKEAEDAALSEISNPAQGSSTTGGMNQAKKLTEDSLAITKSVPDLQDPEAYDKHTYAQLQRIGVISSKPQVPVFPFSETHRPSWDDYGQILDTTRFMIGEDPGEGAPNRNIQATEVNENKIEEDQSAGEVIPTKYIEEELVYNVNCAIYYVDNSGQSDGDSLKRLVKEVEPRHVTLVAGTEEETAHLQQFLFSNLYSATNLRSAGKEKNSTDVRSVVVAPARLETVEITSHTFVRAVRLQDAMVAELAWSQVGFSDIAFLDARVDADNNGEGQLILRDPKASVLDHDDSMEIDHPQVTSNEIRSINVQFAGHPTVFVGTIMLNRLKDVLSKAGMKAEFAGGALCVENAETGAVVLLKKTSAQQVVMEGALSEEYFSVRDLLYEELVIPQ</sequence>
<dbReference type="Pfam" id="PF16661">
    <property type="entry name" value="Lactamase_B_6"/>
    <property type="match status" value="1"/>
</dbReference>
<dbReference type="SUPFAM" id="SSF56281">
    <property type="entry name" value="Metallo-hydrolase/oxidoreductase"/>
    <property type="match status" value="1"/>
</dbReference>
<keyword evidence="7" id="KW-1185">Reference proteome</keyword>
<protein>
    <recommendedName>
        <fullName evidence="4">Cleavage and polyadenylation specificity factor subunit 2</fullName>
    </recommendedName>
    <alternativeName>
        <fullName evidence="4">Cleavage and polyadenylation specificity factor 100 kDa subunit</fullName>
    </alternativeName>
</protein>
<dbReference type="RefSeq" id="XP_005715060.1">
    <property type="nucleotide sequence ID" value="XM_005715003.1"/>
</dbReference>
<dbReference type="STRING" id="2769.R7QCT1"/>
<dbReference type="CDD" id="cd16293">
    <property type="entry name" value="CPSF2-like_MBL-fold"/>
    <property type="match status" value="1"/>
</dbReference>
<name>R7QCT1_CHOCR</name>
<gene>
    <name evidence="6" type="ORF">CHC_T00010199001</name>
</gene>
<dbReference type="SMART" id="SM01027">
    <property type="entry name" value="Beta-Casp"/>
    <property type="match status" value="1"/>
</dbReference>
<dbReference type="Gramene" id="CDF35241">
    <property type="protein sequence ID" value="CDF35241"/>
    <property type="gene ID" value="CHC_T00010199001"/>
</dbReference>
<dbReference type="Pfam" id="PF13299">
    <property type="entry name" value="CPSF100_C"/>
    <property type="match status" value="1"/>
</dbReference>
<organism evidence="6 7">
    <name type="scientific">Chondrus crispus</name>
    <name type="common">Carrageen Irish moss</name>
    <name type="synonym">Polymorpha crispa</name>
    <dbReference type="NCBI Taxonomy" id="2769"/>
    <lineage>
        <taxon>Eukaryota</taxon>
        <taxon>Rhodophyta</taxon>
        <taxon>Florideophyceae</taxon>
        <taxon>Rhodymeniophycidae</taxon>
        <taxon>Gigartinales</taxon>
        <taxon>Gigartinaceae</taxon>
        <taxon>Chondrus</taxon>
    </lineage>
</organism>
<dbReference type="KEGG" id="ccp:CHC_T00010199001"/>
<dbReference type="GO" id="GO:0006398">
    <property type="term" value="P:mRNA 3'-end processing by stem-loop binding and cleavage"/>
    <property type="evidence" value="ECO:0007669"/>
    <property type="project" value="InterPro"/>
</dbReference>
<dbReference type="InterPro" id="IPR025069">
    <property type="entry name" value="Cpsf2_C"/>
</dbReference>
<comment type="similarity">
    <text evidence="4">Belongs to the metallo-beta-lactamase superfamily. RNA-metabolizing metallo-beta-lactamase-like family. CPSF2/YSH1 subfamily.</text>
</comment>